<evidence type="ECO:0000259" key="3">
    <source>
        <dbReference type="Pfam" id="PF10077"/>
    </source>
</evidence>
<organism evidence="4 5">
    <name type="scientific">Prosthecobacter fusiformis</name>
    <dbReference type="NCBI Taxonomy" id="48464"/>
    <lineage>
        <taxon>Bacteria</taxon>
        <taxon>Pseudomonadati</taxon>
        <taxon>Verrucomicrobiota</taxon>
        <taxon>Verrucomicrobiia</taxon>
        <taxon>Verrucomicrobiales</taxon>
        <taxon>Verrucomicrobiaceae</taxon>
        <taxon>Prosthecobacter</taxon>
    </lineage>
</organism>
<dbReference type="Proteomes" id="UP000295662">
    <property type="component" value="Unassembled WGS sequence"/>
</dbReference>
<proteinExistence type="predicted"/>
<keyword evidence="5" id="KW-1185">Reference proteome</keyword>
<dbReference type="EMBL" id="SOCA01000002">
    <property type="protein sequence ID" value="TDU72786.1"/>
    <property type="molecule type" value="Genomic_DNA"/>
</dbReference>
<comment type="caution">
    <text evidence="4">The sequence shown here is derived from an EMBL/GenBank/DDBJ whole genome shotgun (WGS) entry which is preliminary data.</text>
</comment>
<dbReference type="InterPro" id="IPR018756">
    <property type="entry name" value="DUF2314"/>
</dbReference>
<evidence type="ECO:0000256" key="1">
    <source>
        <dbReference type="SAM" id="MobiDB-lite"/>
    </source>
</evidence>
<feature type="transmembrane region" description="Helical" evidence="2">
    <location>
        <begin position="37"/>
        <end position="54"/>
    </location>
</feature>
<dbReference type="Pfam" id="PF10077">
    <property type="entry name" value="DUF2314"/>
    <property type="match status" value="1"/>
</dbReference>
<evidence type="ECO:0000313" key="4">
    <source>
        <dbReference type="EMBL" id="TDU72786.1"/>
    </source>
</evidence>
<feature type="transmembrane region" description="Helical" evidence="2">
    <location>
        <begin position="61"/>
        <end position="80"/>
    </location>
</feature>
<reference evidence="4 5" key="1">
    <citation type="submission" date="2019-03" db="EMBL/GenBank/DDBJ databases">
        <title>Genomic Encyclopedia of Archaeal and Bacterial Type Strains, Phase II (KMG-II): from individual species to whole genera.</title>
        <authorList>
            <person name="Goeker M."/>
        </authorList>
    </citation>
    <scope>NUCLEOTIDE SEQUENCE [LARGE SCALE GENOMIC DNA]</scope>
    <source>
        <strain evidence="4 5">ATCC 25309</strain>
    </source>
</reference>
<dbReference type="OrthoDB" id="243495at2"/>
<name>A0A4R7S577_9BACT</name>
<keyword evidence="2" id="KW-0472">Membrane</keyword>
<evidence type="ECO:0000256" key="2">
    <source>
        <dbReference type="SAM" id="Phobius"/>
    </source>
</evidence>
<keyword evidence="2" id="KW-1133">Transmembrane helix</keyword>
<feature type="transmembrane region" description="Helical" evidence="2">
    <location>
        <begin position="12"/>
        <end position="31"/>
    </location>
</feature>
<protein>
    <submittedName>
        <fullName evidence="4">Uncharacterized protein YegJ (DUF2314 family)</fullName>
    </submittedName>
</protein>
<evidence type="ECO:0000313" key="5">
    <source>
        <dbReference type="Proteomes" id="UP000295662"/>
    </source>
</evidence>
<feature type="region of interest" description="Disordered" evidence="1">
    <location>
        <begin position="110"/>
        <end position="131"/>
    </location>
</feature>
<keyword evidence="2" id="KW-0812">Transmembrane</keyword>
<feature type="domain" description="DUF2314" evidence="3">
    <location>
        <begin position="316"/>
        <end position="423"/>
    </location>
</feature>
<dbReference type="AlphaFoldDB" id="A0A4R7S577"/>
<accession>A0A4R7S577</accession>
<sequence>MVKTLCSWLFSHRNFACFFLLIHAGIYIKTGTLLHQPWRYIFAGIAVVLSIALIGRARWAILPGVIALSVFALAKIQLVFDGSFTWRTLIAAIGLLFAARGLWKNPDANIFTDDENDEPPPAAPEDMPAQDHDEKPLISLVQLRSSPRYLEPEVLAHALSEAWELKITSDKEESENADGFISHAGPVYMIMVTKPVFIFFTLHNHDSPYFDDPEELAEKVSNLRFSEIIRSHSAWLSLDFIQSSNSTFAADKAYQMIGKAIAALADDQTQAVFCPQHNHFNLWSSELEKTLTGDNPLGVFREEVKAAVIRVQGSGSMEEAIQKARQRWHEFVSAFNVREPGDTRFIIKAPFTSDEGDTEHMWVEVFGVEPEYVHGHLLNDPFHHKKLKSGSQVEVPVAEVSDWICPDADGNPLGNFTSHIVHEAARNKSSN</sequence>
<feature type="transmembrane region" description="Helical" evidence="2">
    <location>
        <begin position="86"/>
        <end position="103"/>
    </location>
</feature>
<gene>
    <name evidence="4" type="ORF">EI77_01251</name>
</gene>